<proteinExistence type="predicted"/>
<dbReference type="EMBL" id="GBRH01279493">
    <property type="protein sequence ID" value="JAD18402.1"/>
    <property type="molecule type" value="Transcribed_RNA"/>
</dbReference>
<protein>
    <submittedName>
        <fullName evidence="1">Uncharacterized protein</fullName>
    </submittedName>
</protein>
<reference evidence="1" key="1">
    <citation type="submission" date="2014-09" db="EMBL/GenBank/DDBJ databases">
        <authorList>
            <person name="Magalhaes I.L.F."/>
            <person name="Oliveira U."/>
            <person name="Santos F.R."/>
            <person name="Vidigal T.H.D.A."/>
            <person name="Brescovit A.D."/>
            <person name="Santos A.J."/>
        </authorList>
    </citation>
    <scope>NUCLEOTIDE SEQUENCE</scope>
    <source>
        <tissue evidence="1">Shoot tissue taken approximately 20 cm above the soil surface</tissue>
    </source>
</reference>
<name>A0A0A8Y3L9_ARUDO</name>
<organism evidence="1">
    <name type="scientific">Arundo donax</name>
    <name type="common">Giant reed</name>
    <name type="synonym">Donax arundinaceus</name>
    <dbReference type="NCBI Taxonomy" id="35708"/>
    <lineage>
        <taxon>Eukaryota</taxon>
        <taxon>Viridiplantae</taxon>
        <taxon>Streptophyta</taxon>
        <taxon>Embryophyta</taxon>
        <taxon>Tracheophyta</taxon>
        <taxon>Spermatophyta</taxon>
        <taxon>Magnoliopsida</taxon>
        <taxon>Liliopsida</taxon>
        <taxon>Poales</taxon>
        <taxon>Poaceae</taxon>
        <taxon>PACMAD clade</taxon>
        <taxon>Arundinoideae</taxon>
        <taxon>Arundineae</taxon>
        <taxon>Arundo</taxon>
    </lineage>
</organism>
<dbReference type="AlphaFoldDB" id="A0A0A8Y3L9"/>
<reference evidence="1" key="2">
    <citation type="journal article" date="2015" name="Data Brief">
        <title>Shoot transcriptome of the giant reed, Arundo donax.</title>
        <authorList>
            <person name="Barrero R.A."/>
            <person name="Guerrero F.D."/>
            <person name="Moolhuijzen P."/>
            <person name="Goolsby J.A."/>
            <person name="Tidwell J."/>
            <person name="Bellgard S.E."/>
            <person name="Bellgard M.I."/>
        </authorList>
    </citation>
    <scope>NUCLEOTIDE SEQUENCE</scope>
    <source>
        <tissue evidence="1">Shoot tissue taken approximately 20 cm above the soil surface</tissue>
    </source>
</reference>
<sequence>MLNLNKLGATKLQKYCSIRSQEKAIEMFACHCSLTNLL</sequence>
<accession>A0A0A8Y3L9</accession>
<evidence type="ECO:0000313" key="1">
    <source>
        <dbReference type="EMBL" id="JAD18402.1"/>
    </source>
</evidence>